<comment type="caution">
    <text evidence="3">The sequence shown here is derived from an EMBL/GenBank/DDBJ whole genome shotgun (WGS) entry which is preliminary data.</text>
</comment>
<evidence type="ECO:0000313" key="4">
    <source>
        <dbReference type="Proteomes" id="UP000777482"/>
    </source>
</evidence>
<feature type="compositionally biased region" description="Basic and acidic residues" evidence="1">
    <location>
        <begin position="654"/>
        <end position="682"/>
    </location>
</feature>
<feature type="region of interest" description="Disordered" evidence="1">
    <location>
        <begin position="647"/>
        <end position="682"/>
    </location>
</feature>
<feature type="region of interest" description="Disordered" evidence="1">
    <location>
        <begin position="17"/>
        <end position="46"/>
    </location>
</feature>
<feature type="region of interest" description="Disordered" evidence="1">
    <location>
        <begin position="1080"/>
        <end position="1121"/>
    </location>
</feature>
<keyword evidence="4" id="KW-1185">Reference proteome</keyword>
<keyword evidence="2" id="KW-0812">Transmembrane</keyword>
<dbReference type="Gene3D" id="3.40.50.11350">
    <property type="match status" value="1"/>
</dbReference>
<dbReference type="AlphaFoldDB" id="A0A9P6VYC0"/>
<sequence>MSHRTAYVASPGEALLGRVFPHHGPTPPSAYPPPTPQTETDSDGGDDYELRQAEALLSRSQNGTGGKTVESASNNRESILASLHNWSRILTQRSIARRLVYLAVAIAIGTITLYGAAAHDSASDYSQRTLGRLGAAPGRLKDAVYDRFSSTVWSLYGTARLEADYEPLNILNFDTPQPTLKEQLKPGVRYIMGNAYGGHANQFISIQKLLYFGKLTNRVGIIPTLIPVHLTGDPENMSAFYDLDRFWQESGVAAIEFSRVKPADLTFSKPTNEHVSCWSVYEACVGSANFETVAFGLHQIALEYWPLPPIARALGNFDLSYDGLRVFDFDQAAKNEWIARVQREHLPQLPVEGNFTGDRATNIKPGFGPPDRPVPDDQLMCFDMTMFLGPIMFPELPVSAQPLEPGVPGEGLSWMNIGQHLHFNPLVESRADDLLLDLFGVSKRSKIPPFITIHLRRGDFKEFTGFTDLDKYTAGLDRAQARLQARIDNPNGWTGPGKHAFRADHHRKATQYPVVCTTDERGDSDFVQKVRSLGWKVVDHDAYGTADKYGGWWPTMLDGAILARGKSFVGTDRSTYSHLAGLRVKYWNGGVVEEKEENSLAKALDKEASKLVRQTIRESGRLIAEEQKDHYLARLKADVAKLEAKQTASAGSKTLEEKAAAKKADPLEKRRKEHERAMMEKAERRRQELFGYRPTFDRTQYASQANRKRLAPLSLYEDPEFWSLEAPDRHRLELMPPEKRLHYGFGPYPADAAQDATLEDKLRSFQCTAAPSLPGALQVFERIDNARAVQLPDLTQLGEADLPAAQEILDEAAFALQDELTMFAIEHYGANALLSFAIEGPLPVQDEELVAQGYLYELAASGVPALVRTIADPPRHPFATNAKSTLDPSPTLTRTGGPHHVDLADSPLFGHVPPARPATTPPPRDPYAGGFDAHYSSPFPSPYQPRVPIYHPQPQSQHYRLFTDPPPRAVAPPTTHHAVRPFLRSRAAAAAGPPIPPEVSGRPWGAQMYAKRMRALQEEEERERAVLARRTSFANPMTATATGPGLFTPRQQQQQHYQQHATWAPWTSMDPDHGGGGVGVEFGASGLPPTAPARPPTPMAPAPTPVMLPSREDTWRGAQPW</sequence>
<reference evidence="3 4" key="1">
    <citation type="submission" date="2020-11" db="EMBL/GenBank/DDBJ databases">
        <title>Kefir isolates.</title>
        <authorList>
            <person name="Marcisauskas S."/>
            <person name="Kim Y."/>
            <person name="Blasche S."/>
        </authorList>
    </citation>
    <scope>NUCLEOTIDE SEQUENCE [LARGE SCALE GENOMIC DNA]</scope>
    <source>
        <strain evidence="3 4">KR</strain>
    </source>
</reference>
<protein>
    <submittedName>
        <fullName evidence="3">Uncharacterized protein</fullName>
    </submittedName>
</protein>
<keyword evidence="2" id="KW-1133">Transmembrane helix</keyword>
<dbReference type="OrthoDB" id="423313at2759"/>
<dbReference type="EMBL" id="PUHQ01000082">
    <property type="protein sequence ID" value="KAG0657373.1"/>
    <property type="molecule type" value="Genomic_DNA"/>
</dbReference>
<feature type="transmembrane region" description="Helical" evidence="2">
    <location>
        <begin position="99"/>
        <end position="117"/>
    </location>
</feature>
<gene>
    <name evidence="3" type="ORF">C6P46_006557</name>
</gene>
<feature type="compositionally biased region" description="Pro residues" evidence="1">
    <location>
        <begin position="1089"/>
        <end position="1106"/>
    </location>
</feature>
<evidence type="ECO:0000256" key="2">
    <source>
        <dbReference type="SAM" id="Phobius"/>
    </source>
</evidence>
<keyword evidence="2" id="KW-0472">Membrane</keyword>
<dbReference type="Proteomes" id="UP000777482">
    <property type="component" value="Unassembled WGS sequence"/>
</dbReference>
<proteinExistence type="predicted"/>
<evidence type="ECO:0000256" key="1">
    <source>
        <dbReference type="SAM" id="MobiDB-lite"/>
    </source>
</evidence>
<name>A0A9P6VYC0_RHOMI</name>
<evidence type="ECO:0000313" key="3">
    <source>
        <dbReference type="EMBL" id="KAG0657373.1"/>
    </source>
</evidence>
<accession>A0A9P6VYC0</accession>
<organism evidence="3 4">
    <name type="scientific">Rhodotorula mucilaginosa</name>
    <name type="common">Yeast</name>
    <name type="synonym">Rhodotorula rubra</name>
    <dbReference type="NCBI Taxonomy" id="5537"/>
    <lineage>
        <taxon>Eukaryota</taxon>
        <taxon>Fungi</taxon>
        <taxon>Dikarya</taxon>
        <taxon>Basidiomycota</taxon>
        <taxon>Pucciniomycotina</taxon>
        <taxon>Microbotryomycetes</taxon>
        <taxon>Sporidiobolales</taxon>
        <taxon>Sporidiobolaceae</taxon>
        <taxon>Rhodotorula</taxon>
    </lineage>
</organism>
<dbReference type="CDD" id="cd11296">
    <property type="entry name" value="O-FucT_like"/>
    <property type="match status" value="1"/>
</dbReference>
<feature type="compositionally biased region" description="Pro residues" evidence="1">
    <location>
        <begin position="24"/>
        <end position="36"/>
    </location>
</feature>